<dbReference type="PANTHER" id="PTHR33130">
    <property type="entry name" value="PUTATIVE (DUF1639)-RELATED"/>
    <property type="match status" value="1"/>
</dbReference>
<dbReference type="AlphaFoldDB" id="A0A1B6P736"/>
<sequence length="118" mass="13006">MSSNPPIVVQALCAVAPKPKTSTPLDGPKGKLNLENSEGAIPRRSLRRRGKVEDLGTFSLKLTDHEITEDIFSMTGELPRGHPRRRPVQMQMILNKLVPGAPLAGMTPESYPMHQKKN</sequence>
<protein>
    <submittedName>
        <fullName evidence="2">Uncharacterized protein</fullName>
    </submittedName>
</protein>
<evidence type="ECO:0000313" key="2">
    <source>
        <dbReference type="EMBL" id="KXG21411.1"/>
    </source>
</evidence>
<organism evidence="2 3">
    <name type="scientific">Sorghum bicolor</name>
    <name type="common">Sorghum</name>
    <name type="synonym">Sorghum vulgare</name>
    <dbReference type="NCBI Taxonomy" id="4558"/>
    <lineage>
        <taxon>Eukaryota</taxon>
        <taxon>Viridiplantae</taxon>
        <taxon>Streptophyta</taxon>
        <taxon>Embryophyta</taxon>
        <taxon>Tracheophyta</taxon>
        <taxon>Spermatophyta</taxon>
        <taxon>Magnoliopsida</taxon>
        <taxon>Liliopsida</taxon>
        <taxon>Poales</taxon>
        <taxon>Poaceae</taxon>
        <taxon>PACMAD clade</taxon>
        <taxon>Panicoideae</taxon>
        <taxon>Andropogonodae</taxon>
        <taxon>Andropogoneae</taxon>
        <taxon>Sorghinae</taxon>
        <taxon>Sorghum</taxon>
    </lineage>
</organism>
<dbReference type="Pfam" id="PF07797">
    <property type="entry name" value="DUF1639"/>
    <property type="match status" value="1"/>
</dbReference>
<accession>A0A1B6P736</accession>
<reference evidence="2 3" key="1">
    <citation type="journal article" date="2009" name="Nature">
        <title>The Sorghum bicolor genome and the diversification of grasses.</title>
        <authorList>
            <person name="Paterson A.H."/>
            <person name="Bowers J.E."/>
            <person name="Bruggmann R."/>
            <person name="Dubchak I."/>
            <person name="Grimwood J."/>
            <person name="Gundlach H."/>
            <person name="Haberer G."/>
            <person name="Hellsten U."/>
            <person name="Mitros T."/>
            <person name="Poliakov A."/>
            <person name="Schmutz J."/>
            <person name="Spannagl M."/>
            <person name="Tang H."/>
            <person name="Wang X."/>
            <person name="Wicker T."/>
            <person name="Bharti A.K."/>
            <person name="Chapman J."/>
            <person name="Feltus F.A."/>
            <person name="Gowik U."/>
            <person name="Grigoriev I.V."/>
            <person name="Lyons E."/>
            <person name="Maher C.A."/>
            <person name="Martis M."/>
            <person name="Narechania A."/>
            <person name="Otillar R.P."/>
            <person name="Penning B.W."/>
            <person name="Salamov A.A."/>
            <person name="Wang Y."/>
            <person name="Zhang L."/>
            <person name="Carpita N.C."/>
            <person name="Freeling M."/>
            <person name="Gingle A.R."/>
            <person name="Hash C.T."/>
            <person name="Keller B."/>
            <person name="Klein P."/>
            <person name="Kresovich S."/>
            <person name="McCann M.C."/>
            <person name="Ming R."/>
            <person name="Peterson D.G."/>
            <person name="Mehboob-ur-Rahman"/>
            <person name="Ware D."/>
            <person name="Westhoff P."/>
            <person name="Mayer K.F."/>
            <person name="Messing J."/>
            <person name="Rokhsar D.S."/>
        </authorList>
    </citation>
    <scope>NUCLEOTIDE SEQUENCE [LARGE SCALE GENOMIC DNA]</scope>
    <source>
        <strain evidence="3">cv. BTx623</strain>
    </source>
</reference>
<dbReference type="Gramene" id="KXG21411">
    <property type="protein sequence ID" value="KXG21411"/>
    <property type="gene ID" value="SORBI_3009G058300"/>
</dbReference>
<feature type="region of interest" description="Disordered" evidence="1">
    <location>
        <begin position="18"/>
        <end position="44"/>
    </location>
</feature>
<evidence type="ECO:0000313" key="3">
    <source>
        <dbReference type="Proteomes" id="UP000000768"/>
    </source>
</evidence>
<reference evidence="3" key="2">
    <citation type="journal article" date="2018" name="Plant J.">
        <title>The Sorghum bicolor reference genome: improved assembly, gene annotations, a transcriptome atlas, and signatures of genome organization.</title>
        <authorList>
            <person name="McCormick R.F."/>
            <person name="Truong S.K."/>
            <person name="Sreedasyam A."/>
            <person name="Jenkins J."/>
            <person name="Shu S."/>
            <person name="Sims D."/>
            <person name="Kennedy M."/>
            <person name="Amirebrahimi M."/>
            <person name="Weers B.D."/>
            <person name="McKinley B."/>
            <person name="Mattison A."/>
            <person name="Morishige D.T."/>
            <person name="Grimwood J."/>
            <person name="Schmutz J."/>
            <person name="Mullet J.E."/>
        </authorList>
    </citation>
    <scope>NUCLEOTIDE SEQUENCE [LARGE SCALE GENOMIC DNA]</scope>
    <source>
        <strain evidence="3">cv. BTx623</strain>
    </source>
</reference>
<proteinExistence type="predicted"/>
<dbReference type="Proteomes" id="UP000000768">
    <property type="component" value="Chromosome 9"/>
</dbReference>
<dbReference type="InterPro" id="IPR012438">
    <property type="entry name" value="DUF1639"/>
</dbReference>
<dbReference type="PANTHER" id="PTHR33130:SF86">
    <property type="entry name" value="OS01G0132500 PROTEIN"/>
    <property type="match status" value="1"/>
</dbReference>
<dbReference type="OMA" id="GMTPESY"/>
<name>A0A1B6P736_SORBI</name>
<keyword evidence="3" id="KW-1185">Reference proteome</keyword>
<evidence type="ECO:0000256" key="1">
    <source>
        <dbReference type="SAM" id="MobiDB-lite"/>
    </source>
</evidence>
<gene>
    <name evidence="2" type="ORF">SORBI_3009G058300</name>
</gene>
<dbReference type="EMBL" id="CM000768">
    <property type="protein sequence ID" value="KXG21411.1"/>
    <property type="molecule type" value="Genomic_DNA"/>
</dbReference>
<dbReference type="InParanoid" id="A0A1B6P736"/>